<feature type="transmembrane region" description="Helical" evidence="2">
    <location>
        <begin position="42"/>
        <end position="62"/>
    </location>
</feature>
<dbReference type="RefSeq" id="WP_311421686.1">
    <property type="nucleotide sequence ID" value="NZ_JAVREH010000003.1"/>
</dbReference>
<evidence type="ECO:0000313" key="5">
    <source>
        <dbReference type="Proteomes" id="UP001183176"/>
    </source>
</evidence>
<keyword evidence="5" id="KW-1185">Reference proteome</keyword>
<dbReference type="InterPro" id="IPR002372">
    <property type="entry name" value="PQQ_rpt_dom"/>
</dbReference>
<organism evidence="4 5">
    <name type="scientific">Jatrophihabitans lederbergiae</name>
    <dbReference type="NCBI Taxonomy" id="3075547"/>
    <lineage>
        <taxon>Bacteria</taxon>
        <taxon>Bacillati</taxon>
        <taxon>Actinomycetota</taxon>
        <taxon>Actinomycetes</taxon>
        <taxon>Jatrophihabitantales</taxon>
        <taxon>Jatrophihabitantaceae</taxon>
        <taxon>Jatrophihabitans</taxon>
    </lineage>
</organism>
<keyword evidence="2" id="KW-0472">Membrane</keyword>
<dbReference type="InterPro" id="IPR011047">
    <property type="entry name" value="Quinoprotein_ADH-like_sf"/>
</dbReference>
<comment type="caution">
    <text evidence="4">The sequence shown here is derived from an EMBL/GenBank/DDBJ whole genome shotgun (WGS) entry which is preliminary data.</text>
</comment>
<name>A0ABU2J6B4_9ACTN</name>
<dbReference type="EMBL" id="JAVREH010000003">
    <property type="protein sequence ID" value="MDT0260536.1"/>
    <property type="molecule type" value="Genomic_DNA"/>
</dbReference>
<dbReference type="SUPFAM" id="SSF50998">
    <property type="entry name" value="Quinoprotein alcohol dehydrogenase-like"/>
    <property type="match status" value="1"/>
</dbReference>
<protein>
    <recommendedName>
        <fullName evidence="3">Pyrrolo-quinoline quinone repeat domain-containing protein</fullName>
    </recommendedName>
</protein>
<evidence type="ECO:0000256" key="1">
    <source>
        <dbReference type="SAM" id="MobiDB-lite"/>
    </source>
</evidence>
<feature type="domain" description="Pyrrolo-quinoline quinone repeat" evidence="3">
    <location>
        <begin position="99"/>
        <end position="295"/>
    </location>
</feature>
<evidence type="ECO:0000313" key="4">
    <source>
        <dbReference type="EMBL" id="MDT0260536.1"/>
    </source>
</evidence>
<keyword evidence="2" id="KW-0812">Transmembrane</keyword>
<proteinExistence type="predicted"/>
<gene>
    <name evidence="4" type="ORF">RM423_03930</name>
</gene>
<evidence type="ECO:0000256" key="2">
    <source>
        <dbReference type="SAM" id="Phobius"/>
    </source>
</evidence>
<dbReference type="Pfam" id="PF13360">
    <property type="entry name" value="PQQ_2"/>
    <property type="match status" value="1"/>
</dbReference>
<dbReference type="Proteomes" id="UP001183176">
    <property type="component" value="Unassembled WGS sequence"/>
</dbReference>
<accession>A0ABU2J6B4</accession>
<keyword evidence="2" id="KW-1133">Transmembrane helix</keyword>
<evidence type="ECO:0000259" key="3">
    <source>
        <dbReference type="Pfam" id="PF13360"/>
    </source>
</evidence>
<sequence length="418" mass="43807">MSESEQLSEPARPDFASRPDSGNPVEPALLAYQQHNRRAMRLYAAVLAVVVLLVFGGVRLAYAHGELDKVSRVSAAAPAPIPVGSTGSALAQRWHSSDRPAGGNPYAAGIVVSYDSHTVNGRDAITGAVRWHYTRSDQTICSVLQQDSSTIAIYHRQGNCDEVTGFVTATGAVKWYRTLTDNGRTSSASGPNVVLTVAAHSVHVFDNAGGLDRWNWVAPDGCSVNRALAGGQGVLIAMDCGSVHHLVLRDLTNDSQKWSITVANPMAPVAAGALVGALDLVTGDLHRFTADKGADTRTARLLPPAAVAGAAAHLPRAATTVDTTDPQGQPVEFVWLDSLLALSATGTVRWTAPASGPPWVIGTDLVASSLGGHTVLRQLADGRQQRSVSLSPAPSGTFRGYPVGTGLLVASDETAMYQ</sequence>
<reference evidence="5" key="1">
    <citation type="submission" date="2023-07" db="EMBL/GenBank/DDBJ databases">
        <title>30 novel species of actinomycetes from the DSMZ collection.</title>
        <authorList>
            <person name="Nouioui I."/>
        </authorList>
    </citation>
    <scope>NUCLEOTIDE SEQUENCE [LARGE SCALE GENOMIC DNA]</scope>
    <source>
        <strain evidence="5">DSM 44399</strain>
    </source>
</reference>
<feature type="region of interest" description="Disordered" evidence="1">
    <location>
        <begin position="1"/>
        <end position="24"/>
    </location>
</feature>